<dbReference type="Proteomes" id="UP001151582">
    <property type="component" value="Unassembled WGS sequence"/>
</dbReference>
<comment type="caution">
    <text evidence="1">The sequence shown here is derived from an EMBL/GenBank/DDBJ whole genome shotgun (WGS) entry which is preliminary data.</text>
</comment>
<organism evidence="1 2">
    <name type="scientific">Dimargaris verticillata</name>
    <dbReference type="NCBI Taxonomy" id="2761393"/>
    <lineage>
        <taxon>Eukaryota</taxon>
        <taxon>Fungi</taxon>
        <taxon>Fungi incertae sedis</taxon>
        <taxon>Zoopagomycota</taxon>
        <taxon>Kickxellomycotina</taxon>
        <taxon>Dimargaritomycetes</taxon>
        <taxon>Dimargaritales</taxon>
        <taxon>Dimargaritaceae</taxon>
        <taxon>Dimargaris</taxon>
    </lineage>
</organism>
<dbReference type="AlphaFoldDB" id="A0A9W8B3U7"/>
<dbReference type="EMBL" id="JANBQB010000186">
    <property type="protein sequence ID" value="KAJ1980066.1"/>
    <property type="molecule type" value="Genomic_DNA"/>
</dbReference>
<proteinExistence type="predicted"/>
<evidence type="ECO:0000313" key="2">
    <source>
        <dbReference type="Proteomes" id="UP001151582"/>
    </source>
</evidence>
<name>A0A9W8B3U7_9FUNG</name>
<sequence length="229" mass="25492">MSQLPQEPAVSQDDLDNMFNDLRQNLSLLGVNDVTGSPTKVGLRTLLVGAQLEYRVMVVMFMRYIRKQPATGNRDFDSFASYFPDLFQNNFIQGQELPSFHFPSIANDIAHGAIPPKSVHHSLANLGLAPETNDIVGVIKALFAMLKNEDNLLKEFDAMVRSERGELQVDQDVVSTDQTEKAAALASTKKFHAFLDQYWLNGIGGGKEERLSYYLSNMLALSVIPRIIG</sequence>
<gene>
    <name evidence="1" type="ORF">H4R34_002587</name>
</gene>
<reference evidence="1" key="1">
    <citation type="submission" date="2022-07" db="EMBL/GenBank/DDBJ databases">
        <title>Phylogenomic reconstructions and comparative analyses of Kickxellomycotina fungi.</title>
        <authorList>
            <person name="Reynolds N.K."/>
            <person name="Stajich J.E."/>
            <person name="Barry K."/>
            <person name="Grigoriev I.V."/>
            <person name="Crous P."/>
            <person name="Smith M.E."/>
        </authorList>
    </citation>
    <scope>NUCLEOTIDE SEQUENCE</scope>
    <source>
        <strain evidence="1">RSA 567</strain>
    </source>
</reference>
<keyword evidence="2" id="KW-1185">Reference proteome</keyword>
<evidence type="ECO:0000313" key="1">
    <source>
        <dbReference type="EMBL" id="KAJ1980066.1"/>
    </source>
</evidence>
<protein>
    <submittedName>
        <fullName evidence="1">Uncharacterized protein</fullName>
    </submittedName>
</protein>
<accession>A0A9W8B3U7</accession>